<name>A0A7X3LXK5_9HYPH</name>
<organism evidence="1 2">
    <name type="scientific">Stappia sediminis</name>
    <dbReference type="NCBI Taxonomy" id="2692190"/>
    <lineage>
        <taxon>Bacteria</taxon>
        <taxon>Pseudomonadati</taxon>
        <taxon>Pseudomonadota</taxon>
        <taxon>Alphaproteobacteria</taxon>
        <taxon>Hyphomicrobiales</taxon>
        <taxon>Stappiaceae</taxon>
        <taxon>Stappia</taxon>
    </lineage>
</organism>
<dbReference type="AlphaFoldDB" id="A0A7X3LXK5"/>
<keyword evidence="2" id="KW-1185">Reference proteome</keyword>
<proteinExistence type="predicted"/>
<comment type="caution">
    <text evidence="1">The sequence shown here is derived from an EMBL/GenBank/DDBJ whole genome shotgun (WGS) entry which is preliminary data.</text>
</comment>
<sequence>MSEDNVTSVGASSVEMEFVKGHIAATMVLIQGLWEQNLLDKEALERYFTGYLDNLPSDRTTLPLRLIIDQWREDLRKGMSAGELKSRVLSVIESDEPR</sequence>
<protein>
    <submittedName>
        <fullName evidence="1">Uncharacterized protein</fullName>
    </submittedName>
</protein>
<reference evidence="1 2" key="1">
    <citation type="submission" date="2019-12" db="EMBL/GenBank/DDBJ databases">
        <authorList>
            <person name="Li M."/>
        </authorList>
    </citation>
    <scope>NUCLEOTIDE SEQUENCE [LARGE SCALE GENOMIC DNA]</scope>
    <source>
        <strain evidence="1 2">GBMRC 2046</strain>
    </source>
</reference>
<evidence type="ECO:0000313" key="1">
    <source>
        <dbReference type="EMBL" id="MXN66986.1"/>
    </source>
</evidence>
<dbReference type="RefSeq" id="WP_160777231.1">
    <property type="nucleotide sequence ID" value="NZ_WUMV01000009.1"/>
</dbReference>
<accession>A0A7X3LXK5</accession>
<dbReference type="EMBL" id="WUMV01000009">
    <property type="protein sequence ID" value="MXN66986.1"/>
    <property type="molecule type" value="Genomic_DNA"/>
</dbReference>
<gene>
    <name evidence="1" type="ORF">GR183_18895</name>
</gene>
<evidence type="ECO:0000313" key="2">
    <source>
        <dbReference type="Proteomes" id="UP000433101"/>
    </source>
</evidence>
<dbReference type="Proteomes" id="UP000433101">
    <property type="component" value="Unassembled WGS sequence"/>
</dbReference>